<dbReference type="Gramene" id="evm.model.10.742">
    <property type="protein sequence ID" value="cds.evm.model.10.742"/>
    <property type="gene ID" value="evm.TU.10.742"/>
</dbReference>
<reference evidence="1" key="1">
    <citation type="submission" date="2021-03" db="UniProtKB">
        <authorList>
            <consortium name="EnsemblPlants"/>
        </authorList>
    </citation>
    <scope>IDENTIFICATION</scope>
</reference>
<proteinExistence type="predicted"/>
<dbReference type="AlphaFoldDB" id="A0A803QQ66"/>
<evidence type="ECO:0000313" key="1">
    <source>
        <dbReference type="EnsemblPlants" id="cds.evm.model.10.742"/>
    </source>
</evidence>
<sequence>MYFPQVHGEELNLINQYSFRTCDPTEDYFEGNSHYNIPNDLSHNASSQDNLTFLPEKSLALPSQPRVQETTATPKSIDVLDRLGRQRDLCETLTRRRLVEVGACRGDLNLAIEVSTRTQTTTHGVNRFDNLAPLVKGIITLNFSEFKLDREQHSLLSDQTKALSIAAKFKNPSWRQYIEKEDILSHIHYIEV</sequence>
<dbReference type="Proteomes" id="UP000596661">
    <property type="component" value="Unassembled WGS sequence"/>
</dbReference>
<dbReference type="EnsemblPlants" id="evm.model.10.742">
    <property type="protein sequence ID" value="cds.evm.model.10.742"/>
    <property type="gene ID" value="evm.TU.10.742"/>
</dbReference>
<keyword evidence="2" id="KW-1185">Reference proteome</keyword>
<accession>A0A803QQ66</accession>
<dbReference type="EMBL" id="UZAU01000811">
    <property type="status" value="NOT_ANNOTATED_CDS"/>
    <property type="molecule type" value="Genomic_DNA"/>
</dbReference>
<evidence type="ECO:0000313" key="2">
    <source>
        <dbReference type="Proteomes" id="UP000596661"/>
    </source>
</evidence>
<organism evidence="1 2">
    <name type="scientific">Cannabis sativa</name>
    <name type="common">Hemp</name>
    <name type="synonym">Marijuana</name>
    <dbReference type="NCBI Taxonomy" id="3483"/>
    <lineage>
        <taxon>Eukaryota</taxon>
        <taxon>Viridiplantae</taxon>
        <taxon>Streptophyta</taxon>
        <taxon>Embryophyta</taxon>
        <taxon>Tracheophyta</taxon>
        <taxon>Spermatophyta</taxon>
        <taxon>Magnoliopsida</taxon>
        <taxon>eudicotyledons</taxon>
        <taxon>Gunneridae</taxon>
        <taxon>Pentapetalae</taxon>
        <taxon>rosids</taxon>
        <taxon>fabids</taxon>
        <taxon>Rosales</taxon>
        <taxon>Cannabaceae</taxon>
        <taxon>Cannabis</taxon>
    </lineage>
</organism>
<name>A0A803QQ66_CANSA</name>
<protein>
    <submittedName>
        <fullName evidence="1">Uncharacterized protein</fullName>
    </submittedName>
</protein>